<accession>A0AAP8T8Z6</accession>
<keyword evidence="1" id="KW-0732">Signal</keyword>
<protein>
    <recommendedName>
        <fullName evidence="4">DUF4197 domain-containing protein</fullName>
    </recommendedName>
</protein>
<dbReference type="EMBL" id="PJKN01000004">
    <property type="protein sequence ID" value="PNC55945.1"/>
    <property type="molecule type" value="Genomic_DNA"/>
</dbReference>
<proteinExistence type="predicted"/>
<dbReference type="Proteomes" id="UP000235914">
    <property type="component" value="Unassembled WGS sequence"/>
</dbReference>
<dbReference type="RefSeq" id="WP_022196858.1">
    <property type="nucleotide sequence ID" value="NZ_AP021898.1"/>
</dbReference>
<evidence type="ECO:0000313" key="2">
    <source>
        <dbReference type="EMBL" id="PNC55945.1"/>
    </source>
</evidence>
<comment type="caution">
    <text evidence="2">The sequence shown here is derived from an EMBL/GenBank/DDBJ whole genome shotgun (WGS) entry which is preliminary data.</text>
</comment>
<dbReference type="PROSITE" id="PS51257">
    <property type="entry name" value="PROKAR_LIPOPROTEIN"/>
    <property type="match status" value="1"/>
</dbReference>
<name>A0AAP8T8Z6_9BACT</name>
<reference evidence="2 3" key="1">
    <citation type="journal article" date="2017" name="BMC Genomics">
        <title>Genome sequencing of 39 Akkermansia muciniphila isolates reveals its population structure, genomic and functional diverisity, and global distribution in mammalian gut microbiotas.</title>
        <authorList>
            <person name="Guo X."/>
            <person name="Li S."/>
            <person name="Zhang J."/>
            <person name="Wu F."/>
            <person name="Li X."/>
            <person name="Wu D."/>
            <person name="Zhang M."/>
            <person name="Ou Z."/>
            <person name="Jie Z."/>
            <person name="Yan Q."/>
            <person name="Li P."/>
            <person name="Yi J."/>
            <person name="Peng Y."/>
        </authorList>
    </citation>
    <scope>NUCLEOTIDE SEQUENCE [LARGE SCALE GENOMIC DNA]</scope>
    <source>
        <strain evidence="2 3">GP43</strain>
    </source>
</reference>
<dbReference type="GeneID" id="60879433"/>
<sequence>MKITSFIIRTLCAGTVGSLACQAAMQAYADDVPSTFVEGNYSPEVARYVQSIAGVALASGIHDYDENATSSYQVLAQVLNSGNVTELPEDLKRAIGMLTGYVPDPNEIIQPIMSRKQIERMRKMADRIKNLMEEKYGVDLEDCTNIMKRTLAPSIPDILRSCGMEGTQLPATTAFRPRLGKALNEAYARLAAPKLPAAGMAQ</sequence>
<organism evidence="2 3">
    <name type="scientific">Akkermansia muciniphila</name>
    <dbReference type="NCBI Taxonomy" id="239935"/>
    <lineage>
        <taxon>Bacteria</taxon>
        <taxon>Pseudomonadati</taxon>
        <taxon>Verrucomicrobiota</taxon>
        <taxon>Verrucomicrobiia</taxon>
        <taxon>Verrucomicrobiales</taxon>
        <taxon>Akkermansiaceae</taxon>
        <taxon>Akkermansia</taxon>
    </lineage>
</organism>
<dbReference type="AlphaFoldDB" id="A0AAP8T8Z6"/>
<evidence type="ECO:0000256" key="1">
    <source>
        <dbReference type="SAM" id="SignalP"/>
    </source>
</evidence>
<evidence type="ECO:0008006" key="4">
    <source>
        <dbReference type="Google" id="ProtNLM"/>
    </source>
</evidence>
<feature type="chain" id="PRO_5042826035" description="DUF4197 domain-containing protein" evidence="1">
    <location>
        <begin position="30"/>
        <end position="202"/>
    </location>
</feature>
<feature type="signal peptide" evidence="1">
    <location>
        <begin position="1"/>
        <end position="29"/>
    </location>
</feature>
<gene>
    <name evidence="2" type="ORF">CXU09_07620</name>
</gene>
<evidence type="ECO:0000313" key="3">
    <source>
        <dbReference type="Proteomes" id="UP000235914"/>
    </source>
</evidence>